<evidence type="ECO:0000313" key="2">
    <source>
        <dbReference type="EMBL" id="KAG2597371.1"/>
    </source>
</evidence>
<dbReference type="EMBL" id="CM029045">
    <property type="protein sequence ID" value="KAG2597371.1"/>
    <property type="molecule type" value="Genomic_DNA"/>
</dbReference>
<evidence type="ECO:0000256" key="1">
    <source>
        <dbReference type="SAM" id="MobiDB-lite"/>
    </source>
</evidence>
<gene>
    <name evidence="2" type="ORF">PVAP13_5KG253200</name>
</gene>
<name>A0A8T0SFL9_PANVG</name>
<organism evidence="2 3">
    <name type="scientific">Panicum virgatum</name>
    <name type="common">Blackwell switchgrass</name>
    <dbReference type="NCBI Taxonomy" id="38727"/>
    <lineage>
        <taxon>Eukaryota</taxon>
        <taxon>Viridiplantae</taxon>
        <taxon>Streptophyta</taxon>
        <taxon>Embryophyta</taxon>
        <taxon>Tracheophyta</taxon>
        <taxon>Spermatophyta</taxon>
        <taxon>Magnoliopsida</taxon>
        <taxon>Liliopsida</taxon>
        <taxon>Poales</taxon>
        <taxon>Poaceae</taxon>
        <taxon>PACMAD clade</taxon>
        <taxon>Panicoideae</taxon>
        <taxon>Panicodae</taxon>
        <taxon>Paniceae</taxon>
        <taxon>Panicinae</taxon>
        <taxon>Panicum</taxon>
        <taxon>Panicum sect. Hiantes</taxon>
    </lineage>
</organism>
<sequence>MAGSELWSVGRALCWPWSPRTAQARCSLLTKEISLSMAAVPGGYDLSGSREAAWEARWKCGKGGAVEVRSGGRGEGTGSAPQRRGTPSRCEDEVGADGSGRARGRRRGRAGPWPTSPGGAGALGGVARLTRSAAIATATGRPWRRDRVSAPAMCETEGNNPDGSKAHRVFDFARGWARWRAGGGSSTTDRSDGRNSSGGRQWQDRFWRIRPGSSSTRAWEAGRGGEGGVHVKNREGAAGDGRNRLAKGARFGPSRRRLRRKQRVLIRLTCCPEGTRIFRLPESSESTTTA</sequence>
<feature type="region of interest" description="Disordered" evidence="1">
    <location>
        <begin position="180"/>
        <end position="256"/>
    </location>
</feature>
<protein>
    <submittedName>
        <fullName evidence="2">Uncharacterized protein</fullName>
    </submittedName>
</protein>
<proteinExistence type="predicted"/>
<dbReference type="Proteomes" id="UP000823388">
    <property type="component" value="Chromosome 5K"/>
</dbReference>
<keyword evidence="3" id="KW-1185">Reference proteome</keyword>
<comment type="caution">
    <text evidence="2">The sequence shown here is derived from an EMBL/GenBank/DDBJ whole genome shotgun (WGS) entry which is preliminary data.</text>
</comment>
<feature type="compositionally biased region" description="Basic and acidic residues" evidence="1">
    <location>
        <begin position="232"/>
        <end position="243"/>
    </location>
</feature>
<feature type="region of interest" description="Disordered" evidence="1">
    <location>
        <begin position="65"/>
        <end position="124"/>
    </location>
</feature>
<reference evidence="2" key="1">
    <citation type="submission" date="2020-05" db="EMBL/GenBank/DDBJ databases">
        <title>WGS assembly of Panicum virgatum.</title>
        <authorList>
            <person name="Lovell J.T."/>
            <person name="Jenkins J."/>
            <person name="Shu S."/>
            <person name="Juenger T.E."/>
            <person name="Schmutz J."/>
        </authorList>
    </citation>
    <scope>NUCLEOTIDE SEQUENCE</scope>
    <source>
        <strain evidence="2">AP13</strain>
    </source>
</reference>
<evidence type="ECO:0000313" key="3">
    <source>
        <dbReference type="Proteomes" id="UP000823388"/>
    </source>
</evidence>
<dbReference type="AlphaFoldDB" id="A0A8T0SFL9"/>
<accession>A0A8T0SFL9</accession>